<organism evidence="1 2">
    <name type="scientific">Leptospira santarosai serovar Shermani str. LT 821</name>
    <dbReference type="NCBI Taxonomy" id="758847"/>
    <lineage>
        <taxon>Bacteria</taxon>
        <taxon>Pseudomonadati</taxon>
        <taxon>Spirochaetota</taxon>
        <taxon>Spirochaetia</taxon>
        <taxon>Leptospirales</taxon>
        <taxon>Leptospiraceae</taxon>
        <taxon>Leptospira</taxon>
    </lineage>
</organism>
<dbReference type="Proteomes" id="UP000035800">
    <property type="component" value="Chromosome I"/>
</dbReference>
<evidence type="ECO:0000313" key="1">
    <source>
        <dbReference type="EMBL" id="EKT88554.1"/>
    </source>
</evidence>
<gene>
    <name evidence="1" type="ORF">LSS_01992</name>
</gene>
<proteinExistence type="predicted"/>
<protein>
    <submittedName>
        <fullName evidence="1">Uncharacterized protein</fullName>
    </submittedName>
</protein>
<reference evidence="1 2" key="2">
    <citation type="journal article" date="2014" name="Emerg. Microbes Infect.">
        <title>Potential impact on kidney infection: a whole-genome analysis of Leptospira santarosai serovar Shermani.</title>
        <authorList>
            <person name="Chou L.F."/>
            <person name="Chen T.W."/>
            <person name="Ko Y.C."/>
            <person name="Pan M.J."/>
            <person name="Tian Y.C."/>
            <person name="Chiu C.H."/>
            <person name="Tang P."/>
            <person name="Hung C.C."/>
            <person name="Yang C.W."/>
        </authorList>
    </citation>
    <scope>NUCLEOTIDE SEQUENCE</scope>
    <source>
        <strain evidence="1 2">LT 821</strain>
    </source>
</reference>
<evidence type="ECO:0000313" key="2">
    <source>
        <dbReference type="Proteomes" id="UP000035800"/>
    </source>
</evidence>
<sequence>MESEKSPEAGLYYILCFLEKYLELVPKETLRS</sequence>
<name>K8Y599_9LEPT</name>
<dbReference type="EMBL" id="CP006694">
    <property type="protein sequence ID" value="EKT88554.1"/>
    <property type="molecule type" value="Genomic_DNA"/>
</dbReference>
<dbReference type="AlphaFoldDB" id="K8Y599"/>
<accession>K8Y599</accession>
<dbReference type="STRING" id="758847.LSS_01992"/>
<dbReference type="KEGG" id="lst:LSS_01992"/>
<reference evidence="1 2" key="1">
    <citation type="journal article" date="2012" name="Gene">
        <title>Sequence of Leptospira santarosai serovar Shermani genome and prediction of virulence-associated genes.</title>
        <authorList>
            <person name="Chou L.F."/>
            <person name="Chen Y.T."/>
            <person name="Lu C.W."/>
            <person name="Ko Y.C."/>
            <person name="Tang C.Y."/>
            <person name="Pan M.J."/>
            <person name="Tian Y.C."/>
            <person name="Chiu C.H."/>
            <person name="Hung C.C."/>
            <person name="Yang C.W."/>
        </authorList>
    </citation>
    <scope>NUCLEOTIDE SEQUENCE [LARGE SCALE GENOMIC DNA]</scope>
    <source>
        <strain evidence="1">LT 821</strain>
    </source>
</reference>